<dbReference type="GO" id="GO:0009982">
    <property type="term" value="F:pseudouridine synthase activity"/>
    <property type="evidence" value="ECO:0007669"/>
    <property type="project" value="InterPro"/>
</dbReference>
<proteinExistence type="predicted"/>
<dbReference type="EMBL" id="LQPE01000159">
    <property type="protein sequence ID" value="ORV98778.1"/>
    <property type="molecule type" value="Genomic_DNA"/>
</dbReference>
<sequence length="67" mass="6994">MASVGLPIDGDPLYPKVIDVGPDDFGQSLALLAYTLEFDDPITGTHRRFVSSARGLAAGFAAVQNSA</sequence>
<comment type="caution">
    <text evidence="1">The sequence shown here is derived from an EMBL/GenBank/DDBJ whole genome shotgun (WGS) entry which is preliminary data.</text>
</comment>
<evidence type="ECO:0000313" key="1">
    <source>
        <dbReference type="EMBL" id="ORV98778.1"/>
    </source>
</evidence>
<organism evidence="1 2">
    <name type="scientific">Mycobacterium kyorinense</name>
    <dbReference type="NCBI Taxonomy" id="487514"/>
    <lineage>
        <taxon>Bacteria</taxon>
        <taxon>Bacillati</taxon>
        <taxon>Actinomycetota</taxon>
        <taxon>Actinomycetes</taxon>
        <taxon>Mycobacteriales</taxon>
        <taxon>Mycobacteriaceae</taxon>
        <taxon>Mycobacterium</taxon>
    </lineage>
</organism>
<dbReference type="InterPro" id="IPR020103">
    <property type="entry name" value="PsdUridine_synth_cat_dom_sf"/>
</dbReference>
<dbReference type="GO" id="GO:0003723">
    <property type="term" value="F:RNA binding"/>
    <property type="evidence" value="ECO:0007669"/>
    <property type="project" value="InterPro"/>
</dbReference>
<keyword evidence="2" id="KW-1185">Reference proteome</keyword>
<dbReference type="Gene3D" id="3.30.2350.10">
    <property type="entry name" value="Pseudouridine synthase"/>
    <property type="match status" value="1"/>
</dbReference>
<name>A0A1X1XJ77_9MYCO</name>
<dbReference type="GO" id="GO:0140098">
    <property type="term" value="F:catalytic activity, acting on RNA"/>
    <property type="evidence" value="ECO:0007669"/>
    <property type="project" value="UniProtKB-ARBA"/>
</dbReference>
<dbReference type="Proteomes" id="UP000193487">
    <property type="component" value="Unassembled WGS sequence"/>
</dbReference>
<dbReference type="AlphaFoldDB" id="A0A1X1XJ77"/>
<dbReference type="SUPFAM" id="SSF55120">
    <property type="entry name" value="Pseudouridine synthase"/>
    <property type="match status" value="1"/>
</dbReference>
<dbReference type="GO" id="GO:0006396">
    <property type="term" value="P:RNA processing"/>
    <property type="evidence" value="ECO:0007669"/>
    <property type="project" value="UniProtKB-ARBA"/>
</dbReference>
<gene>
    <name evidence="1" type="ORF">AWC14_00705</name>
</gene>
<accession>A0A1X1XJ77</accession>
<evidence type="ECO:0000313" key="2">
    <source>
        <dbReference type="Proteomes" id="UP000193487"/>
    </source>
</evidence>
<reference evidence="1 2" key="1">
    <citation type="submission" date="2016-01" db="EMBL/GenBank/DDBJ databases">
        <title>The new phylogeny of the genus Mycobacterium.</title>
        <authorList>
            <person name="Tarcisio F."/>
            <person name="Conor M."/>
            <person name="Antonella G."/>
            <person name="Elisabetta G."/>
            <person name="Giulia F.S."/>
            <person name="Sara T."/>
            <person name="Anna F."/>
            <person name="Clotilde B."/>
            <person name="Roberto B."/>
            <person name="Veronica D.S."/>
            <person name="Fabio R."/>
            <person name="Monica P."/>
            <person name="Olivier J."/>
            <person name="Enrico T."/>
            <person name="Nicola S."/>
        </authorList>
    </citation>
    <scope>NUCLEOTIDE SEQUENCE [LARGE SCALE GENOMIC DNA]</scope>
    <source>
        <strain evidence="1 2">DSM 45166</strain>
    </source>
</reference>
<dbReference type="GO" id="GO:0001522">
    <property type="term" value="P:pseudouridine synthesis"/>
    <property type="evidence" value="ECO:0007669"/>
    <property type="project" value="InterPro"/>
</dbReference>
<protein>
    <submittedName>
        <fullName evidence="1">Uncharacterized protein</fullName>
    </submittedName>
</protein>